<gene>
    <name evidence="4" type="ORF">ACPOL_6077</name>
</gene>
<feature type="transmembrane region" description="Helical" evidence="2">
    <location>
        <begin position="203"/>
        <end position="223"/>
    </location>
</feature>
<keyword evidence="2" id="KW-0472">Membrane</keyword>
<feature type="transmembrane region" description="Helical" evidence="2">
    <location>
        <begin position="71"/>
        <end position="90"/>
    </location>
</feature>
<accession>A0A2Z5G8B6</accession>
<evidence type="ECO:0000256" key="1">
    <source>
        <dbReference type="SAM" id="MobiDB-lite"/>
    </source>
</evidence>
<evidence type="ECO:0000256" key="2">
    <source>
        <dbReference type="SAM" id="Phobius"/>
    </source>
</evidence>
<evidence type="ECO:0000313" key="5">
    <source>
        <dbReference type="Proteomes" id="UP000253606"/>
    </source>
</evidence>
<dbReference type="Pfam" id="PF07885">
    <property type="entry name" value="Ion_trans_2"/>
    <property type="match status" value="1"/>
</dbReference>
<keyword evidence="2" id="KW-1133">Transmembrane helix</keyword>
<dbReference type="KEGG" id="abas:ACPOL_6077"/>
<reference evidence="4 5" key="1">
    <citation type="journal article" date="2018" name="Front. Microbiol.">
        <title>Hydrolytic Capabilities as a Key to Environmental Success: Chitinolytic and Cellulolytic Acidobacteria From Acidic Sub-arctic Soils and Boreal Peatlands.</title>
        <authorList>
            <person name="Belova S.E."/>
            <person name="Ravin N.V."/>
            <person name="Pankratov T.A."/>
            <person name="Rakitin A.L."/>
            <person name="Ivanova A.A."/>
            <person name="Beletsky A.V."/>
            <person name="Mardanov A.V."/>
            <person name="Sinninghe Damste J.S."/>
            <person name="Dedysh S.N."/>
        </authorList>
    </citation>
    <scope>NUCLEOTIDE SEQUENCE [LARGE SCALE GENOMIC DNA]</scope>
    <source>
        <strain evidence="4 5">SBC82</strain>
    </source>
</reference>
<feature type="region of interest" description="Disordered" evidence="1">
    <location>
        <begin position="232"/>
        <end position="254"/>
    </location>
</feature>
<keyword evidence="2" id="KW-0812">Transmembrane</keyword>
<feature type="transmembrane region" description="Helical" evidence="2">
    <location>
        <begin position="21"/>
        <end position="39"/>
    </location>
</feature>
<dbReference type="AlphaFoldDB" id="A0A2Z5G8B6"/>
<sequence length="254" mass="28752">MQNRARLFLQSRHVDTLTTRKFFLLFIFLLGSLVLYPLAGDNGSRYYLFRFLSTVVILLSVYAVSFRRSLVVFAVVLAVPALLQHTVMFHRIDANWLSIIRIGLSFTFDVFIVVVIFRRVFAHQQPDAETIFGALCIYLLVGFSFASVFGLISDFRPHAFYLDPLTNRHLVPDRFDFVYYSFGTMTSLGAAGITPVSPEARSLTVIESILGILYLAVLISRLMDSYRKRPTSLSASSREEERRTDAALPTDSAP</sequence>
<dbReference type="RefSeq" id="WP_114209914.1">
    <property type="nucleotide sequence ID" value="NZ_CP030840.1"/>
</dbReference>
<dbReference type="SUPFAM" id="SSF81324">
    <property type="entry name" value="Voltage-gated potassium channels"/>
    <property type="match status" value="1"/>
</dbReference>
<proteinExistence type="predicted"/>
<feature type="transmembrane region" description="Helical" evidence="2">
    <location>
        <begin position="96"/>
        <end position="118"/>
    </location>
</feature>
<protein>
    <recommendedName>
        <fullName evidence="3">Potassium channel domain-containing protein</fullName>
    </recommendedName>
</protein>
<dbReference type="EMBL" id="CP030840">
    <property type="protein sequence ID" value="AXC15321.1"/>
    <property type="molecule type" value="Genomic_DNA"/>
</dbReference>
<organism evidence="4 5">
    <name type="scientific">Acidisarcina polymorpha</name>
    <dbReference type="NCBI Taxonomy" id="2211140"/>
    <lineage>
        <taxon>Bacteria</taxon>
        <taxon>Pseudomonadati</taxon>
        <taxon>Acidobacteriota</taxon>
        <taxon>Terriglobia</taxon>
        <taxon>Terriglobales</taxon>
        <taxon>Acidobacteriaceae</taxon>
        <taxon>Acidisarcina</taxon>
    </lineage>
</organism>
<dbReference type="Proteomes" id="UP000253606">
    <property type="component" value="Chromosome"/>
</dbReference>
<dbReference type="Gene3D" id="1.10.287.70">
    <property type="match status" value="1"/>
</dbReference>
<feature type="transmembrane region" description="Helical" evidence="2">
    <location>
        <begin position="130"/>
        <end position="152"/>
    </location>
</feature>
<keyword evidence="5" id="KW-1185">Reference proteome</keyword>
<feature type="domain" description="Potassium channel" evidence="3">
    <location>
        <begin position="171"/>
        <end position="225"/>
    </location>
</feature>
<name>A0A2Z5G8B6_9BACT</name>
<dbReference type="OrthoDB" id="121811at2"/>
<dbReference type="InterPro" id="IPR013099">
    <property type="entry name" value="K_chnl_dom"/>
</dbReference>
<feature type="transmembrane region" description="Helical" evidence="2">
    <location>
        <begin position="45"/>
        <end position="64"/>
    </location>
</feature>
<evidence type="ECO:0000313" key="4">
    <source>
        <dbReference type="EMBL" id="AXC15321.1"/>
    </source>
</evidence>
<evidence type="ECO:0000259" key="3">
    <source>
        <dbReference type="Pfam" id="PF07885"/>
    </source>
</evidence>